<feature type="transmembrane region" description="Helical" evidence="1">
    <location>
        <begin position="62"/>
        <end position="84"/>
    </location>
</feature>
<keyword evidence="1" id="KW-1133">Transmembrane helix</keyword>
<proteinExistence type="predicted"/>
<comment type="caution">
    <text evidence="2">The sequence shown here is derived from an EMBL/GenBank/DDBJ whole genome shotgun (WGS) entry which is preliminary data.</text>
</comment>
<dbReference type="InterPro" id="IPR003425">
    <property type="entry name" value="CCB3/YggT"/>
</dbReference>
<name>A0ABP9LW44_9BURK</name>
<evidence type="ECO:0000256" key="1">
    <source>
        <dbReference type="SAM" id="Phobius"/>
    </source>
</evidence>
<protein>
    <submittedName>
        <fullName evidence="2">YggT family protein</fullName>
    </submittedName>
</protein>
<sequence length="187" mass="20651">MFNDILYFIVHIGLSLLGIAFIFRAWLFAVRMPPFNPYSQAVIQVTDWAVQPLKKLVSPRRYLDLPSLLAAWLCAVVYLVVSLLLLHQSIVAASQLVGLALAGVLTVIKWGLNTALWLILIQVILSWVNPTAPAMPLLQALTRPIMEPIRRHLPATGAIDFSPLIVLLVLQVANMVVQRLSMALGGL</sequence>
<dbReference type="RefSeq" id="WP_345368857.1">
    <property type="nucleotide sequence ID" value="NZ_BAABKD010000001.1"/>
</dbReference>
<dbReference type="Pfam" id="PF02325">
    <property type="entry name" value="CCB3_YggT"/>
    <property type="match status" value="2"/>
</dbReference>
<keyword evidence="1" id="KW-0812">Transmembrane</keyword>
<feature type="transmembrane region" description="Helical" evidence="1">
    <location>
        <begin position="6"/>
        <end position="27"/>
    </location>
</feature>
<keyword evidence="1" id="KW-0472">Membrane</keyword>
<dbReference type="EMBL" id="BAABKD010000001">
    <property type="protein sequence ID" value="GAA5084018.1"/>
    <property type="molecule type" value="Genomic_DNA"/>
</dbReference>
<evidence type="ECO:0000313" key="2">
    <source>
        <dbReference type="EMBL" id="GAA5084018.1"/>
    </source>
</evidence>
<reference evidence="3" key="1">
    <citation type="journal article" date="2019" name="Int. J. Syst. Evol. Microbiol.">
        <title>The Global Catalogue of Microorganisms (GCM) 10K type strain sequencing project: providing services to taxonomists for standard genome sequencing and annotation.</title>
        <authorList>
            <consortium name="The Broad Institute Genomics Platform"/>
            <consortium name="The Broad Institute Genome Sequencing Center for Infectious Disease"/>
            <person name="Wu L."/>
            <person name="Ma J."/>
        </authorList>
    </citation>
    <scope>NUCLEOTIDE SEQUENCE [LARGE SCALE GENOMIC DNA]</scope>
    <source>
        <strain evidence="3">JCM 18423</strain>
    </source>
</reference>
<gene>
    <name evidence="2" type="ORF">GCM10023337_01190</name>
</gene>
<accession>A0ABP9LW44</accession>
<dbReference type="Proteomes" id="UP001500227">
    <property type="component" value="Unassembled WGS sequence"/>
</dbReference>
<keyword evidence="3" id="KW-1185">Reference proteome</keyword>
<feature type="transmembrane region" description="Helical" evidence="1">
    <location>
        <begin position="158"/>
        <end position="177"/>
    </location>
</feature>
<organism evidence="2 3">
    <name type="scientific">Paenalcaligenes hermetiae</name>
    <dbReference type="NCBI Taxonomy" id="1157987"/>
    <lineage>
        <taxon>Bacteria</taxon>
        <taxon>Pseudomonadati</taxon>
        <taxon>Pseudomonadota</taxon>
        <taxon>Betaproteobacteria</taxon>
        <taxon>Burkholderiales</taxon>
        <taxon>Alcaligenaceae</taxon>
        <taxon>Paenalcaligenes</taxon>
    </lineage>
</organism>
<evidence type="ECO:0000313" key="3">
    <source>
        <dbReference type="Proteomes" id="UP001500227"/>
    </source>
</evidence>